<dbReference type="AlphaFoldDB" id="A0A1Y1ZBQ3"/>
<feature type="region of interest" description="Disordered" evidence="1">
    <location>
        <begin position="1"/>
        <end position="24"/>
    </location>
</feature>
<keyword evidence="2" id="KW-0472">Membrane</keyword>
<organism evidence="3 4">
    <name type="scientific">Basidiobolus meristosporus CBS 931.73</name>
    <dbReference type="NCBI Taxonomy" id="1314790"/>
    <lineage>
        <taxon>Eukaryota</taxon>
        <taxon>Fungi</taxon>
        <taxon>Fungi incertae sedis</taxon>
        <taxon>Zoopagomycota</taxon>
        <taxon>Entomophthoromycotina</taxon>
        <taxon>Basidiobolomycetes</taxon>
        <taxon>Basidiobolales</taxon>
        <taxon>Basidiobolaceae</taxon>
        <taxon>Basidiobolus</taxon>
    </lineage>
</organism>
<evidence type="ECO:0000256" key="2">
    <source>
        <dbReference type="SAM" id="Phobius"/>
    </source>
</evidence>
<keyword evidence="2" id="KW-0812">Transmembrane</keyword>
<keyword evidence="2" id="KW-1133">Transmembrane helix</keyword>
<comment type="caution">
    <text evidence="3">The sequence shown here is derived from an EMBL/GenBank/DDBJ whole genome shotgun (WGS) entry which is preliminary data.</text>
</comment>
<evidence type="ECO:0000256" key="1">
    <source>
        <dbReference type="SAM" id="MobiDB-lite"/>
    </source>
</evidence>
<dbReference type="EMBL" id="MCFE01000006">
    <property type="protein sequence ID" value="ORY07722.1"/>
    <property type="molecule type" value="Genomic_DNA"/>
</dbReference>
<evidence type="ECO:0000313" key="4">
    <source>
        <dbReference type="Proteomes" id="UP000193498"/>
    </source>
</evidence>
<protein>
    <submittedName>
        <fullName evidence="3">Uncharacterized protein</fullName>
    </submittedName>
</protein>
<keyword evidence="4" id="KW-1185">Reference proteome</keyword>
<gene>
    <name evidence="3" type="ORF">K493DRAFT_310107</name>
</gene>
<accession>A0A1Y1ZBQ3</accession>
<feature type="transmembrane region" description="Helical" evidence="2">
    <location>
        <begin position="71"/>
        <end position="92"/>
    </location>
</feature>
<evidence type="ECO:0000313" key="3">
    <source>
        <dbReference type="EMBL" id="ORY07722.1"/>
    </source>
</evidence>
<dbReference type="InParanoid" id="A0A1Y1ZBQ3"/>
<sequence>MLKGKKPERQFTPPPSYDQATSSYVHPSHSVAVQIETENQPILPGSRGNYQGVSAASTTNHIRQRRSGHCCGFNCHIILWTIVVFIIGLFILNVGGYPPSANGI</sequence>
<dbReference type="Proteomes" id="UP000193498">
    <property type="component" value="Unassembled WGS sequence"/>
</dbReference>
<reference evidence="3 4" key="1">
    <citation type="submission" date="2016-07" db="EMBL/GenBank/DDBJ databases">
        <title>Pervasive Adenine N6-methylation of Active Genes in Fungi.</title>
        <authorList>
            <consortium name="DOE Joint Genome Institute"/>
            <person name="Mondo S.J."/>
            <person name="Dannebaum R.O."/>
            <person name="Kuo R.C."/>
            <person name="Labutti K."/>
            <person name="Haridas S."/>
            <person name="Kuo A."/>
            <person name="Salamov A."/>
            <person name="Ahrendt S.R."/>
            <person name="Lipzen A."/>
            <person name="Sullivan W."/>
            <person name="Andreopoulos W.B."/>
            <person name="Clum A."/>
            <person name="Lindquist E."/>
            <person name="Daum C."/>
            <person name="Ramamoorthy G.K."/>
            <person name="Gryganskyi A."/>
            <person name="Culley D."/>
            <person name="Magnuson J.K."/>
            <person name="James T.Y."/>
            <person name="O'Malley M.A."/>
            <person name="Stajich J.E."/>
            <person name="Spatafora J.W."/>
            <person name="Visel A."/>
            <person name="Grigoriev I.V."/>
        </authorList>
    </citation>
    <scope>NUCLEOTIDE SEQUENCE [LARGE SCALE GENOMIC DNA]</scope>
    <source>
        <strain evidence="3 4">CBS 931.73</strain>
    </source>
</reference>
<proteinExistence type="predicted"/>
<name>A0A1Y1ZBQ3_9FUNG</name>